<comment type="caution">
    <text evidence="3">The sequence shown here is derived from an EMBL/GenBank/DDBJ whole genome shotgun (WGS) entry which is preliminary data.</text>
</comment>
<protein>
    <submittedName>
        <fullName evidence="3">Transposase</fullName>
    </submittedName>
</protein>
<dbReference type="PANTHER" id="PTHR37023:SF1">
    <property type="entry name" value="ISSOD25 TRANSPOSASE TNPA_ISSOD25"/>
    <property type="match status" value="1"/>
</dbReference>
<name>A0A8J6TLU4_9BACT</name>
<sequence length="294" mass="33923">MVELAEIFRRHGPDYIDCFDSKILPSHHRAMNDIIYCRTEQMGGHLYCCENPDCEQFVYAYHSCGNRSCPKCGQDKTQRWIEKQHKLLLPTHYFLVTFTLPCELRTVARSNQKVVYDLLFKSSAAALKKLAKDPRFVGGDIGMMGGLHTWRRDMGYHPHVHFIVPGGGLSPDRSKWLPSNPEFFVPVEALSPIFRAKFRDALKKTDLFDFVPAEVWQKDWVVHCKPVGSGSSALKYLAPYIYRVAITNKRIEKLENDQVSFRFKSSNTDQWETKTLPAFDFTQVSHPLMRVCNI</sequence>
<dbReference type="GO" id="GO:0004803">
    <property type="term" value="F:transposase activity"/>
    <property type="evidence" value="ECO:0007669"/>
    <property type="project" value="InterPro"/>
</dbReference>
<evidence type="ECO:0000313" key="4">
    <source>
        <dbReference type="Proteomes" id="UP000605201"/>
    </source>
</evidence>
<accession>A0A8J6TLU4</accession>
<dbReference type="InterPro" id="IPR026889">
    <property type="entry name" value="Zn_Tnp"/>
</dbReference>
<dbReference type="PANTHER" id="PTHR37023">
    <property type="entry name" value="TRANSPOSASE"/>
    <property type="match status" value="1"/>
</dbReference>
<evidence type="ECO:0000259" key="1">
    <source>
        <dbReference type="Pfam" id="PF04986"/>
    </source>
</evidence>
<dbReference type="Proteomes" id="UP000605201">
    <property type="component" value="Unassembled WGS sequence"/>
</dbReference>
<dbReference type="GO" id="GO:0006313">
    <property type="term" value="P:DNA transposition"/>
    <property type="evidence" value="ECO:0007669"/>
    <property type="project" value="InterPro"/>
</dbReference>
<dbReference type="Pfam" id="PF04986">
    <property type="entry name" value="Y2_Tnp"/>
    <property type="match status" value="1"/>
</dbReference>
<dbReference type="EMBL" id="JACNIG010000329">
    <property type="protein sequence ID" value="MBC8433744.1"/>
    <property type="molecule type" value="Genomic_DNA"/>
</dbReference>
<evidence type="ECO:0000313" key="3">
    <source>
        <dbReference type="EMBL" id="MBC8433744.1"/>
    </source>
</evidence>
<organism evidence="3 4">
    <name type="scientific">Candidatus Desulfatibia vada</name>
    <dbReference type="NCBI Taxonomy" id="2841696"/>
    <lineage>
        <taxon>Bacteria</taxon>
        <taxon>Pseudomonadati</taxon>
        <taxon>Thermodesulfobacteriota</taxon>
        <taxon>Desulfobacteria</taxon>
        <taxon>Desulfobacterales</taxon>
        <taxon>Desulfobacterales incertae sedis</taxon>
        <taxon>Candidatus Desulfatibia</taxon>
    </lineage>
</organism>
<proteinExistence type="predicted"/>
<feature type="domain" description="Transposase zinc-binding" evidence="2">
    <location>
        <begin position="7"/>
        <end position="100"/>
    </location>
</feature>
<dbReference type="InterPro" id="IPR007069">
    <property type="entry name" value="Transposase_32"/>
</dbReference>
<evidence type="ECO:0000259" key="2">
    <source>
        <dbReference type="Pfam" id="PF14319"/>
    </source>
</evidence>
<dbReference type="Pfam" id="PF14319">
    <property type="entry name" value="Zn_Tnp_IS91"/>
    <property type="match status" value="1"/>
</dbReference>
<feature type="domain" description="Transposase IS801/IS1294" evidence="1">
    <location>
        <begin position="142"/>
        <end position="282"/>
    </location>
</feature>
<dbReference type="GO" id="GO:0003677">
    <property type="term" value="F:DNA binding"/>
    <property type="evidence" value="ECO:0007669"/>
    <property type="project" value="InterPro"/>
</dbReference>
<dbReference type="AlphaFoldDB" id="A0A8J6TLU4"/>
<reference evidence="3 4" key="1">
    <citation type="submission" date="2020-08" db="EMBL/GenBank/DDBJ databases">
        <title>Bridging the membrane lipid divide: bacteria of the FCB group superphylum have the potential to synthesize archaeal ether lipids.</title>
        <authorList>
            <person name="Villanueva L."/>
            <person name="Von Meijenfeldt F.A.B."/>
            <person name="Westbye A.B."/>
            <person name="Yadav S."/>
            <person name="Hopmans E.C."/>
            <person name="Dutilh B.E."/>
            <person name="Sinninghe Damste J.S."/>
        </authorList>
    </citation>
    <scope>NUCLEOTIDE SEQUENCE [LARGE SCALE GENOMIC DNA]</scope>
    <source>
        <strain evidence="3">NIOZ-UU17</strain>
    </source>
</reference>
<gene>
    <name evidence="3" type="ORF">H8D96_17680</name>
</gene>